<dbReference type="SUPFAM" id="SSF53474">
    <property type="entry name" value="alpha/beta-Hydrolases"/>
    <property type="match status" value="1"/>
</dbReference>
<dbReference type="Proteomes" id="UP000267464">
    <property type="component" value="Unassembled WGS sequence"/>
</dbReference>
<organism evidence="2 3">
    <name type="scientific">Piscinibacter terrae</name>
    <dbReference type="NCBI Taxonomy" id="2496871"/>
    <lineage>
        <taxon>Bacteria</taxon>
        <taxon>Pseudomonadati</taxon>
        <taxon>Pseudomonadota</taxon>
        <taxon>Betaproteobacteria</taxon>
        <taxon>Burkholderiales</taxon>
        <taxon>Sphaerotilaceae</taxon>
        <taxon>Piscinibacter</taxon>
    </lineage>
</organism>
<reference evidence="2 3" key="2">
    <citation type="submission" date="2018-12" db="EMBL/GenBank/DDBJ databases">
        <title>Rhizobacter gummiphilus sp. nov., a rubber-degrading bacterium isolated from the soil of a botanical garden in Japan.</title>
        <authorList>
            <person name="Shunsuke S.S."/>
        </authorList>
    </citation>
    <scope>NUCLEOTIDE SEQUENCE [LARGE SCALE GENOMIC DNA]</scope>
    <source>
        <strain evidence="2 3">S-16</strain>
    </source>
</reference>
<dbReference type="AlphaFoldDB" id="A0A3N7IYG0"/>
<dbReference type="Gene3D" id="3.40.50.1820">
    <property type="entry name" value="alpha/beta hydrolase"/>
    <property type="match status" value="1"/>
</dbReference>
<dbReference type="InterPro" id="IPR051044">
    <property type="entry name" value="MAG_DAG_Lipase"/>
</dbReference>
<dbReference type="GO" id="GO:0016787">
    <property type="term" value="F:hydrolase activity"/>
    <property type="evidence" value="ECO:0007669"/>
    <property type="project" value="UniProtKB-KW"/>
</dbReference>
<feature type="domain" description="Serine aminopeptidase S33" evidence="1">
    <location>
        <begin position="69"/>
        <end position="304"/>
    </location>
</feature>
<sequence length="345" mass="38357">MVCRGLEGSRIEWYRLVPERCLTVPKRRGHEIILGFNSAADLDHSFAMFVSHRGLAPMNSRRPSTMPRLLLFHGLASSSKEFGLLVHPLRRAGVRFDALDVNGYTHGTMPDRARWQDWVDAACARVDAVLDSSNEPIVLGGLCTGAMLALAVASRRRHAGLVGLALLSPLFSYDGWSLPWWYGFRHLAYLLRLEHRYVMRERSPFGLKNERMRQMVRTQLQDKTSASVVGPAEVSLQVVRESERLSAHARSVLAGLHLPTLALHARDDEICRLASVRQALASMRPESLQLKVLENSYHMITADNDRKEVADELAAFVRSLSVPASRNSSLSANGKPLMVSGASSV</sequence>
<reference evidence="2 3" key="1">
    <citation type="submission" date="2018-08" db="EMBL/GenBank/DDBJ databases">
        <authorList>
            <person name="Khan S.A."/>
            <person name="Jeon C.O."/>
            <person name="Chun B.H."/>
            <person name="Jeong S.E."/>
        </authorList>
    </citation>
    <scope>NUCLEOTIDE SEQUENCE [LARGE SCALE GENOMIC DNA]</scope>
    <source>
        <strain evidence="2 3">S-16</strain>
    </source>
</reference>
<dbReference type="PANTHER" id="PTHR11614">
    <property type="entry name" value="PHOSPHOLIPASE-RELATED"/>
    <property type="match status" value="1"/>
</dbReference>
<protein>
    <submittedName>
        <fullName evidence="2">Alpha/beta fold hydrolase</fullName>
    </submittedName>
</protein>
<dbReference type="Pfam" id="PF12146">
    <property type="entry name" value="Hydrolase_4"/>
    <property type="match status" value="1"/>
</dbReference>
<dbReference type="InterPro" id="IPR029058">
    <property type="entry name" value="AB_hydrolase_fold"/>
</dbReference>
<keyword evidence="3" id="KW-1185">Reference proteome</keyword>
<accession>A0A3N7IYG0</accession>
<evidence type="ECO:0000313" key="2">
    <source>
        <dbReference type="EMBL" id="RQP23782.1"/>
    </source>
</evidence>
<keyword evidence="2" id="KW-0378">Hydrolase</keyword>
<dbReference type="InterPro" id="IPR022742">
    <property type="entry name" value="Hydrolase_4"/>
</dbReference>
<gene>
    <name evidence="2" type="ORF">DZC73_16805</name>
</gene>
<proteinExistence type="predicted"/>
<comment type="caution">
    <text evidence="2">The sequence shown here is derived from an EMBL/GenBank/DDBJ whole genome shotgun (WGS) entry which is preliminary data.</text>
</comment>
<evidence type="ECO:0000313" key="3">
    <source>
        <dbReference type="Proteomes" id="UP000267464"/>
    </source>
</evidence>
<name>A0A3N7IYG0_9BURK</name>
<dbReference type="EMBL" id="QUSW01000004">
    <property type="protein sequence ID" value="RQP23782.1"/>
    <property type="molecule type" value="Genomic_DNA"/>
</dbReference>
<evidence type="ECO:0000259" key="1">
    <source>
        <dbReference type="Pfam" id="PF12146"/>
    </source>
</evidence>